<dbReference type="STRING" id="1088818.A0A2I0AIX9"/>
<evidence type="ECO:0000256" key="2">
    <source>
        <dbReference type="ARBA" id="ARBA00023242"/>
    </source>
</evidence>
<dbReference type="EMBL" id="KZ451979">
    <property type="protein sequence ID" value="PKA55513.1"/>
    <property type="molecule type" value="Genomic_DNA"/>
</dbReference>
<evidence type="ECO:0000256" key="1">
    <source>
        <dbReference type="ARBA" id="ARBA00004123"/>
    </source>
</evidence>
<dbReference type="PANTHER" id="PTHR15835">
    <property type="entry name" value="NUCLEAR-INTERACTING PARTNER OF ALK"/>
    <property type="match status" value="1"/>
</dbReference>
<dbReference type="GO" id="GO:0005634">
    <property type="term" value="C:nucleus"/>
    <property type="evidence" value="ECO:0007669"/>
    <property type="project" value="UniProtKB-SubCell"/>
</dbReference>
<dbReference type="AlphaFoldDB" id="A0A2I0AIX9"/>
<keyword evidence="2" id="KW-0539">Nucleus</keyword>
<evidence type="ECO:0000313" key="5">
    <source>
        <dbReference type="Proteomes" id="UP000236161"/>
    </source>
</evidence>
<name>A0A2I0AIX9_9ASPA</name>
<dbReference type="GO" id="GO:0008270">
    <property type="term" value="F:zinc ion binding"/>
    <property type="evidence" value="ECO:0007669"/>
    <property type="project" value="InterPro"/>
</dbReference>
<organism evidence="4 5">
    <name type="scientific">Apostasia shenzhenica</name>
    <dbReference type="NCBI Taxonomy" id="1088818"/>
    <lineage>
        <taxon>Eukaryota</taxon>
        <taxon>Viridiplantae</taxon>
        <taxon>Streptophyta</taxon>
        <taxon>Embryophyta</taxon>
        <taxon>Tracheophyta</taxon>
        <taxon>Spermatophyta</taxon>
        <taxon>Magnoliopsida</taxon>
        <taxon>Liliopsida</taxon>
        <taxon>Asparagales</taxon>
        <taxon>Orchidaceae</taxon>
        <taxon>Apostasioideae</taxon>
        <taxon>Apostasia</taxon>
    </lineage>
</organism>
<sequence length="622" mass="68210">MAEDSEKRLKMVMDKLRHVPKDKPLSRTEAEGGTARKGTVAGALSPAGLMVKAPLCRPWDRGDFMRRLATFKAMTWFGKPKVIGPINCARRGWINVEMDVIVCEACGARLLFSTPPSWAPQQVESAAEIFCLKLNNGHKILCPWNDNACDESLAQFPPTPPEELVERFKERSFALLRLSALPVISSVAMDYLKCPQLEHFLSMPSHSSIALGNGIRLLDGCRSKDLGDATEDTAANAYNQAHMIINLCGWEPRLLPYTVDFEDLSDSPQKIAYTVSSELDSSCGQNDVAGSNGDNLCDPASTVLDCRFCGACVGLWSFKLVNRPLEFFKLIIDNTSSQNEEISGTKDLVQGLGISKADNSGNGDLCDSKGRAFGLHLTIAGGPPPTKQYFRPKVSFPVISRHIRADFASSSGFRYDQCSLVRSEAAVGSLKHRRTEVGISDSKSPNDDIEETNLLAMISTSSCGDTPEKDHPLNHFDFESSVSNVSANTTCETIDKNPCLQNEGNQYSSRSTKKPSYSVIGDENVDLSGYASQMQVILSEKGEFDPIRQHRPFCSWIASDESKSLPGWKMTLLALNNLEKISSQQPENADVALISLLEADDPIASVRKLFMSPPAKRLKSSH</sequence>
<dbReference type="Pfam" id="PF07967">
    <property type="entry name" value="zf-C3HC"/>
    <property type="match status" value="1"/>
</dbReference>
<proteinExistence type="predicted"/>
<keyword evidence="5" id="KW-1185">Reference proteome</keyword>
<gene>
    <name evidence="4" type="ORF">AXF42_Ash006715</name>
</gene>
<accession>A0A2I0AIX9</accession>
<reference evidence="4 5" key="1">
    <citation type="journal article" date="2017" name="Nature">
        <title>The Apostasia genome and the evolution of orchids.</title>
        <authorList>
            <person name="Zhang G.Q."/>
            <person name="Liu K.W."/>
            <person name="Li Z."/>
            <person name="Lohaus R."/>
            <person name="Hsiao Y.Y."/>
            <person name="Niu S.C."/>
            <person name="Wang J.Y."/>
            <person name="Lin Y.C."/>
            <person name="Xu Q."/>
            <person name="Chen L.J."/>
            <person name="Yoshida K."/>
            <person name="Fujiwara S."/>
            <person name="Wang Z.W."/>
            <person name="Zhang Y.Q."/>
            <person name="Mitsuda N."/>
            <person name="Wang M."/>
            <person name="Liu G.H."/>
            <person name="Pecoraro L."/>
            <person name="Huang H.X."/>
            <person name="Xiao X.J."/>
            <person name="Lin M."/>
            <person name="Wu X.Y."/>
            <person name="Wu W.L."/>
            <person name="Chen Y.Y."/>
            <person name="Chang S.B."/>
            <person name="Sakamoto S."/>
            <person name="Ohme-Takagi M."/>
            <person name="Yagi M."/>
            <person name="Zeng S.J."/>
            <person name="Shen C.Y."/>
            <person name="Yeh C.M."/>
            <person name="Luo Y.B."/>
            <person name="Tsai W.C."/>
            <person name="Van de Peer Y."/>
            <person name="Liu Z.J."/>
        </authorList>
    </citation>
    <scope>NUCLEOTIDE SEQUENCE [LARGE SCALE GENOMIC DNA]</scope>
    <source>
        <strain evidence="5">cv. Shenzhen</strain>
        <tissue evidence="4">Stem</tissue>
    </source>
</reference>
<dbReference type="PANTHER" id="PTHR15835:SF6">
    <property type="entry name" value="ZINC FINGER C3HC-TYPE PROTEIN 1"/>
    <property type="match status" value="1"/>
</dbReference>
<dbReference type="Proteomes" id="UP000236161">
    <property type="component" value="Unassembled WGS sequence"/>
</dbReference>
<dbReference type="InterPro" id="IPR012935">
    <property type="entry name" value="NuBaID_N"/>
</dbReference>
<feature type="domain" description="C3HC-type" evidence="3">
    <location>
        <begin position="58"/>
        <end position="183"/>
    </location>
</feature>
<evidence type="ECO:0000313" key="4">
    <source>
        <dbReference type="EMBL" id="PKA55513.1"/>
    </source>
</evidence>
<protein>
    <recommendedName>
        <fullName evidence="3">C3HC-type domain-containing protein</fullName>
    </recommendedName>
</protein>
<comment type="subcellular location">
    <subcellularLocation>
        <location evidence="1">Nucleus</location>
    </subcellularLocation>
</comment>
<evidence type="ECO:0000259" key="3">
    <source>
        <dbReference type="Pfam" id="PF07967"/>
    </source>
</evidence>
<dbReference type="OrthoDB" id="614844at2759"/>